<evidence type="ECO:0000256" key="3">
    <source>
        <dbReference type="ARBA" id="ARBA00012068"/>
    </source>
</evidence>
<dbReference type="Pfam" id="PF20463">
    <property type="entry name" value="PDH_C"/>
    <property type="match status" value="1"/>
</dbReference>
<comment type="similarity">
    <text evidence="2">Belongs to the prephenate/arogenate dehydrogenase family.</text>
</comment>
<comment type="pathway">
    <text evidence="1">Amino-acid biosynthesis; L-tyrosine biosynthesis; (4-hydroxyphenyl)pyruvate from prephenate (NAD(+) route): step 1/1.</text>
</comment>
<dbReference type="PROSITE" id="PS51671">
    <property type="entry name" value="ACT"/>
    <property type="match status" value="1"/>
</dbReference>
<evidence type="ECO:0000256" key="4">
    <source>
        <dbReference type="ARBA" id="ARBA00016891"/>
    </source>
</evidence>
<evidence type="ECO:0000313" key="13">
    <source>
        <dbReference type="Proteomes" id="UP000196778"/>
    </source>
</evidence>
<dbReference type="OrthoDB" id="9802008at2"/>
<feature type="domain" description="ACT" evidence="11">
    <location>
        <begin position="296"/>
        <end position="364"/>
    </location>
</feature>
<keyword evidence="6 12" id="KW-0560">Oxidoreductase</keyword>
<keyword evidence="5" id="KW-0827">Tyrosine biosynthesis</keyword>
<dbReference type="PANTHER" id="PTHR21363">
    <property type="entry name" value="PREPHENATE DEHYDROGENASE"/>
    <property type="match status" value="1"/>
</dbReference>
<dbReference type="UniPathway" id="UPA00122">
    <property type="reaction ID" value="UER00961"/>
</dbReference>
<proteinExistence type="inferred from homology"/>
<evidence type="ECO:0000259" key="10">
    <source>
        <dbReference type="PROSITE" id="PS51176"/>
    </source>
</evidence>
<dbReference type="PROSITE" id="PS51176">
    <property type="entry name" value="PDH_ADH"/>
    <property type="match status" value="1"/>
</dbReference>
<dbReference type="InterPro" id="IPR046826">
    <property type="entry name" value="PDH_N"/>
</dbReference>
<evidence type="ECO:0000313" key="12">
    <source>
        <dbReference type="EMBL" id="SJN25271.1"/>
    </source>
</evidence>
<name>A0A1R4IZF5_9MICO</name>
<dbReference type="Proteomes" id="UP000196778">
    <property type="component" value="Unassembled WGS sequence"/>
</dbReference>
<dbReference type="InterPro" id="IPR003099">
    <property type="entry name" value="Prephen_DH"/>
</dbReference>
<evidence type="ECO:0000256" key="6">
    <source>
        <dbReference type="ARBA" id="ARBA00023002"/>
    </source>
</evidence>
<reference evidence="13" key="1">
    <citation type="submission" date="2017-02" db="EMBL/GenBank/DDBJ databases">
        <authorList>
            <person name="Dridi B."/>
        </authorList>
    </citation>
    <scope>NUCLEOTIDE SEQUENCE [LARGE SCALE GENOMIC DNA]</scope>
    <source>
        <strain evidence="13">EB411</strain>
    </source>
</reference>
<evidence type="ECO:0000256" key="5">
    <source>
        <dbReference type="ARBA" id="ARBA00022498"/>
    </source>
</evidence>
<keyword evidence="7" id="KW-0520">NAD</keyword>
<dbReference type="NCBIfam" id="NF005111">
    <property type="entry name" value="PRK06545.2-3"/>
    <property type="match status" value="1"/>
</dbReference>
<sequence length="364" mass="37841">MTTPSRPRLSGTVRVVGTGLLGASIGLALSGRGIDVVLHDASPGQQALAVDYGAGRAAAAGDAPALIIVCVPPDVVAETVAAELAAHPDAVVTDVASVKLEPVEELRRRGVDIVRYIGSHPLAGRERGGAISARADLFRARPWVICRDEETPGWALALVEDLALDLGAVPIEMTPEEHDRSVALVSHLPQIVASALASRLVDAPDTALALAGNGLRDTTRIAASSPELWVQILSSNAAPVVAELDALIAELGTVADALRDVGAAGARRTVAEEIASGNAGVARLPGKHGQDRRFEQLVVLVDDRPGQLGRLLSDMGEINVNMEDLRLEHSPGAQLGLAEISVLPEALPRAVEDLAARGWQIASV</sequence>
<gene>
    <name evidence="12" type="ORF">FM119_04575</name>
</gene>
<dbReference type="NCBIfam" id="NF005112">
    <property type="entry name" value="PRK06545.2-4"/>
    <property type="match status" value="1"/>
</dbReference>
<evidence type="ECO:0000256" key="8">
    <source>
        <dbReference type="ARBA" id="ARBA00023141"/>
    </source>
</evidence>
<dbReference type="Gene3D" id="3.40.50.720">
    <property type="entry name" value="NAD(P)-binding Rossmann-like Domain"/>
    <property type="match status" value="1"/>
</dbReference>
<feature type="domain" description="Prephenate/arogenate dehydrogenase" evidence="10">
    <location>
        <begin position="11"/>
        <end position="292"/>
    </location>
</feature>
<organism evidence="12 13">
    <name type="scientific">Mycetocola reblochoni REB411</name>
    <dbReference type="NCBI Taxonomy" id="1255698"/>
    <lineage>
        <taxon>Bacteria</taxon>
        <taxon>Bacillati</taxon>
        <taxon>Actinomycetota</taxon>
        <taxon>Actinomycetes</taxon>
        <taxon>Micrococcales</taxon>
        <taxon>Microbacteriaceae</taxon>
        <taxon>Mycetocola</taxon>
    </lineage>
</organism>
<dbReference type="RefSeq" id="WP_087136505.1">
    <property type="nucleotide sequence ID" value="NZ_FUKR01000024.1"/>
</dbReference>
<protein>
    <recommendedName>
        <fullName evidence="4">Prephenate dehydrogenase</fullName>
        <ecNumber evidence="3">1.3.1.12</ecNumber>
    </recommendedName>
</protein>
<dbReference type="InterPro" id="IPR008927">
    <property type="entry name" value="6-PGluconate_DH-like_C_sf"/>
</dbReference>
<dbReference type="GO" id="GO:0070403">
    <property type="term" value="F:NAD+ binding"/>
    <property type="evidence" value="ECO:0007669"/>
    <property type="project" value="InterPro"/>
</dbReference>
<keyword evidence="13" id="KW-1185">Reference proteome</keyword>
<dbReference type="EC" id="1.3.1.12" evidence="3"/>
<accession>A0A1R4IZF5</accession>
<dbReference type="GO" id="GO:0004665">
    <property type="term" value="F:prephenate dehydrogenase (NADP+) activity"/>
    <property type="evidence" value="ECO:0007669"/>
    <property type="project" value="InterPro"/>
</dbReference>
<evidence type="ECO:0000256" key="2">
    <source>
        <dbReference type="ARBA" id="ARBA00007964"/>
    </source>
</evidence>
<dbReference type="InterPro" id="IPR045865">
    <property type="entry name" value="ACT-like_dom_sf"/>
</dbReference>
<keyword evidence="8" id="KW-0028">Amino-acid biosynthesis</keyword>
<dbReference type="AlphaFoldDB" id="A0A1R4IZF5"/>
<dbReference type="InterPro" id="IPR050812">
    <property type="entry name" value="Preph/Arog_dehydrog"/>
</dbReference>
<evidence type="ECO:0000256" key="9">
    <source>
        <dbReference type="ARBA" id="ARBA00049260"/>
    </source>
</evidence>
<evidence type="ECO:0000256" key="1">
    <source>
        <dbReference type="ARBA" id="ARBA00005067"/>
    </source>
</evidence>
<dbReference type="SUPFAM" id="SSF55021">
    <property type="entry name" value="ACT-like"/>
    <property type="match status" value="1"/>
</dbReference>
<dbReference type="SUPFAM" id="SSF51735">
    <property type="entry name" value="NAD(P)-binding Rossmann-fold domains"/>
    <property type="match status" value="1"/>
</dbReference>
<dbReference type="SUPFAM" id="SSF48179">
    <property type="entry name" value="6-phosphogluconate dehydrogenase C-terminal domain-like"/>
    <property type="match status" value="1"/>
</dbReference>
<keyword evidence="8" id="KW-0057">Aromatic amino acid biosynthesis</keyword>
<dbReference type="Pfam" id="PF02153">
    <property type="entry name" value="PDH_N"/>
    <property type="match status" value="1"/>
</dbReference>
<dbReference type="EMBL" id="FUKR01000024">
    <property type="protein sequence ID" value="SJN25271.1"/>
    <property type="molecule type" value="Genomic_DNA"/>
</dbReference>
<dbReference type="GO" id="GO:0006571">
    <property type="term" value="P:tyrosine biosynthetic process"/>
    <property type="evidence" value="ECO:0007669"/>
    <property type="project" value="UniProtKB-UniPathway"/>
</dbReference>
<dbReference type="GO" id="GO:0008977">
    <property type="term" value="F:prephenate dehydrogenase (NAD+) activity"/>
    <property type="evidence" value="ECO:0007669"/>
    <property type="project" value="UniProtKB-EC"/>
</dbReference>
<evidence type="ECO:0000256" key="7">
    <source>
        <dbReference type="ARBA" id="ARBA00023027"/>
    </source>
</evidence>
<evidence type="ECO:0000259" key="11">
    <source>
        <dbReference type="PROSITE" id="PS51671"/>
    </source>
</evidence>
<comment type="catalytic activity">
    <reaction evidence="9">
        <text>prephenate + NAD(+) = 3-(4-hydroxyphenyl)pyruvate + CO2 + NADH</text>
        <dbReference type="Rhea" id="RHEA:13869"/>
        <dbReference type="ChEBI" id="CHEBI:16526"/>
        <dbReference type="ChEBI" id="CHEBI:29934"/>
        <dbReference type="ChEBI" id="CHEBI:36242"/>
        <dbReference type="ChEBI" id="CHEBI:57540"/>
        <dbReference type="ChEBI" id="CHEBI:57945"/>
        <dbReference type="EC" id="1.3.1.12"/>
    </reaction>
</comment>
<dbReference type="InterPro" id="IPR002912">
    <property type="entry name" value="ACT_dom"/>
</dbReference>
<dbReference type="PANTHER" id="PTHR21363:SF0">
    <property type="entry name" value="PREPHENATE DEHYDROGENASE [NADP(+)]"/>
    <property type="match status" value="1"/>
</dbReference>
<dbReference type="InterPro" id="IPR046825">
    <property type="entry name" value="PDH_C"/>
</dbReference>
<dbReference type="InterPro" id="IPR036291">
    <property type="entry name" value="NAD(P)-bd_dom_sf"/>
</dbReference>
<dbReference type="Gene3D" id="1.10.3660.10">
    <property type="entry name" value="6-phosphogluconate dehydrogenase C-terminal like domain"/>
    <property type="match status" value="1"/>
</dbReference>